<proteinExistence type="predicted"/>
<keyword evidence="1" id="KW-0175">Coiled coil</keyword>
<organism evidence="2 3">
    <name type="scientific">Candidatus Roizmanbacteria bacterium CG_4_9_14_0_2_um_filter_39_13</name>
    <dbReference type="NCBI Taxonomy" id="1974839"/>
    <lineage>
        <taxon>Bacteria</taxon>
        <taxon>Candidatus Roizmaniibacteriota</taxon>
    </lineage>
</organism>
<accession>A0A2M8F4F4</accession>
<feature type="coiled-coil region" evidence="1">
    <location>
        <begin position="25"/>
        <end position="52"/>
    </location>
</feature>
<evidence type="ECO:0000313" key="3">
    <source>
        <dbReference type="Proteomes" id="UP000231383"/>
    </source>
</evidence>
<name>A0A2M8F4F4_9BACT</name>
<gene>
    <name evidence="2" type="ORF">CO051_00380</name>
</gene>
<sequence length="238" mass="27655">MIGGNKVAKRGASLGTPIRYCVFVQDNQEQSLEKLNNLHDKSEKRINDLKTLINTFVKDNKKNRDITNLPYMENLLDSLRQVEYSFSEFMEAEKCLQSNIVNNDGQLNYYLEKKTAAVLIFFFNARSFMKIVERYTNILQDIQFKQLLKDTTIIRDHFAHSYEKDISVGSYSKAFSSFQVQTGLSLESLVLTDLTTSSQVGRIWFSLPTFYFSLRDIFKELKDEPKLFNKQGKFNTVN</sequence>
<dbReference type="Proteomes" id="UP000231383">
    <property type="component" value="Unassembled WGS sequence"/>
</dbReference>
<dbReference type="EMBL" id="PFSC01000010">
    <property type="protein sequence ID" value="PJC34130.1"/>
    <property type="molecule type" value="Genomic_DNA"/>
</dbReference>
<dbReference type="AlphaFoldDB" id="A0A2M8F4F4"/>
<reference evidence="3" key="1">
    <citation type="submission" date="2017-09" db="EMBL/GenBank/DDBJ databases">
        <title>Depth-based differentiation of microbial function through sediment-hosted aquifers and enrichment of novel symbionts in the deep terrestrial subsurface.</title>
        <authorList>
            <person name="Probst A.J."/>
            <person name="Ladd B."/>
            <person name="Jarett J.K."/>
            <person name="Geller-Mcgrath D.E."/>
            <person name="Sieber C.M.K."/>
            <person name="Emerson J.B."/>
            <person name="Anantharaman K."/>
            <person name="Thomas B.C."/>
            <person name="Malmstrom R."/>
            <person name="Stieglmeier M."/>
            <person name="Klingl A."/>
            <person name="Woyke T."/>
            <person name="Ryan C.M."/>
            <person name="Banfield J.F."/>
        </authorList>
    </citation>
    <scope>NUCLEOTIDE SEQUENCE [LARGE SCALE GENOMIC DNA]</scope>
</reference>
<protein>
    <submittedName>
        <fullName evidence="2">Uncharacterized protein</fullName>
    </submittedName>
</protein>
<comment type="caution">
    <text evidence="2">The sequence shown here is derived from an EMBL/GenBank/DDBJ whole genome shotgun (WGS) entry which is preliminary data.</text>
</comment>
<evidence type="ECO:0000256" key="1">
    <source>
        <dbReference type="SAM" id="Coils"/>
    </source>
</evidence>
<evidence type="ECO:0000313" key="2">
    <source>
        <dbReference type="EMBL" id="PJC34130.1"/>
    </source>
</evidence>